<evidence type="ECO:0000256" key="2">
    <source>
        <dbReference type="ARBA" id="ARBA00008420"/>
    </source>
</evidence>
<comment type="similarity">
    <text evidence="2 10">Belongs to the gluconokinase GntK/GntV family.</text>
</comment>
<dbReference type="GO" id="GO:0046316">
    <property type="term" value="F:gluconokinase activity"/>
    <property type="evidence" value="ECO:0007669"/>
    <property type="project" value="UniProtKB-EC"/>
</dbReference>
<dbReference type="Gene3D" id="3.40.50.300">
    <property type="entry name" value="P-loop containing nucleotide triphosphate hydrolases"/>
    <property type="match status" value="1"/>
</dbReference>
<proteinExistence type="inferred from homology"/>
<evidence type="ECO:0000256" key="9">
    <source>
        <dbReference type="ARBA" id="ARBA00048090"/>
    </source>
</evidence>
<dbReference type="PANTHER" id="PTHR43442">
    <property type="entry name" value="GLUCONOKINASE-RELATED"/>
    <property type="match status" value="1"/>
</dbReference>
<dbReference type="GO" id="GO:0005737">
    <property type="term" value="C:cytoplasm"/>
    <property type="evidence" value="ECO:0007669"/>
    <property type="project" value="TreeGrafter"/>
</dbReference>
<evidence type="ECO:0000313" key="11">
    <source>
        <dbReference type="EMBL" id="SDC98180.1"/>
    </source>
</evidence>
<dbReference type="OrthoDB" id="9795716at2"/>
<dbReference type="STRING" id="1271860.SAMN05216174_10678"/>
<keyword evidence="5 10" id="KW-0547">Nucleotide-binding</keyword>
<evidence type="ECO:0000256" key="6">
    <source>
        <dbReference type="ARBA" id="ARBA00022777"/>
    </source>
</evidence>
<comment type="catalytic activity">
    <reaction evidence="9 10">
        <text>D-gluconate + ATP = 6-phospho-D-gluconate + ADP + H(+)</text>
        <dbReference type="Rhea" id="RHEA:19433"/>
        <dbReference type="ChEBI" id="CHEBI:15378"/>
        <dbReference type="ChEBI" id="CHEBI:18391"/>
        <dbReference type="ChEBI" id="CHEBI:30616"/>
        <dbReference type="ChEBI" id="CHEBI:58759"/>
        <dbReference type="ChEBI" id="CHEBI:456216"/>
        <dbReference type="EC" id="2.7.1.12"/>
    </reaction>
</comment>
<keyword evidence="8" id="KW-0311">Gluconate utilization</keyword>
<evidence type="ECO:0000256" key="1">
    <source>
        <dbReference type="ARBA" id="ARBA00004761"/>
    </source>
</evidence>
<keyword evidence="6 10" id="KW-0418">Kinase</keyword>
<dbReference type="Proteomes" id="UP000199501">
    <property type="component" value="Unassembled WGS sequence"/>
</dbReference>
<comment type="pathway">
    <text evidence="1">Carbohydrate acid metabolism.</text>
</comment>
<dbReference type="NCBIfam" id="TIGR01313">
    <property type="entry name" value="therm_gnt_kin"/>
    <property type="match status" value="1"/>
</dbReference>
<sequence>MGVSGSGKTTVAALLAARLGVPLAEADEFHPPANIAKMTAGIPLTDEDRCPWLAAIADWIAERARTGGGVVTCSALKRPYRDLLRRAAPDDVWFVHLHGDKSVLADRITRRSGHFMPASLLDSQLADLEPLGPDEPGVRLDITHTPEELAAAALPAR</sequence>
<dbReference type="GO" id="GO:0005524">
    <property type="term" value="F:ATP binding"/>
    <property type="evidence" value="ECO:0007669"/>
    <property type="project" value="UniProtKB-KW"/>
</dbReference>
<dbReference type="AlphaFoldDB" id="A0A1G6R0I2"/>
<keyword evidence="7 10" id="KW-0067">ATP-binding</keyword>
<name>A0A1G6R0I2_9PSEU</name>
<dbReference type="FunFam" id="3.40.50.300:FF:000522">
    <property type="entry name" value="Gluconokinase"/>
    <property type="match status" value="1"/>
</dbReference>
<gene>
    <name evidence="11" type="ORF">SAMN05216174_10678</name>
</gene>
<dbReference type="InterPro" id="IPR006001">
    <property type="entry name" value="Therm_gnt_kin"/>
</dbReference>
<dbReference type="CDD" id="cd02021">
    <property type="entry name" value="GntK"/>
    <property type="match status" value="1"/>
</dbReference>
<evidence type="ECO:0000256" key="10">
    <source>
        <dbReference type="RuleBase" id="RU363066"/>
    </source>
</evidence>
<evidence type="ECO:0000313" key="12">
    <source>
        <dbReference type="Proteomes" id="UP000199501"/>
    </source>
</evidence>
<organism evidence="11 12">
    <name type="scientific">Actinokineospora iranica</name>
    <dbReference type="NCBI Taxonomy" id="1271860"/>
    <lineage>
        <taxon>Bacteria</taxon>
        <taxon>Bacillati</taxon>
        <taxon>Actinomycetota</taxon>
        <taxon>Actinomycetes</taxon>
        <taxon>Pseudonocardiales</taxon>
        <taxon>Pseudonocardiaceae</taxon>
        <taxon>Actinokineospora</taxon>
    </lineage>
</organism>
<reference evidence="12" key="1">
    <citation type="submission" date="2016-10" db="EMBL/GenBank/DDBJ databases">
        <authorList>
            <person name="Varghese N."/>
            <person name="Submissions S."/>
        </authorList>
    </citation>
    <scope>NUCLEOTIDE SEQUENCE [LARGE SCALE GENOMIC DNA]</scope>
    <source>
        <strain evidence="12">IBRC-M 10403</strain>
    </source>
</reference>
<dbReference type="PANTHER" id="PTHR43442:SF3">
    <property type="entry name" value="GLUCONOKINASE-RELATED"/>
    <property type="match status" value="1"/>
</dbReference>
<keyword evidence="4 10" id="KW-0808">Transferase</keyword>
<evidence type="ECO:0000256" key="5">
    <source>
        <dbReference type="ARBA" id="ARBA00022741"/>
    </source>
</evidence>
<dbReference type="EMBL" id="FMZZ01000006">
    <property type="protein sequence ID" value="SDC98180.1"/>
    <property type="molecule type" value="Genomic_DNA"/>
</dbReference>
<dbReference type="RefSeq" id="WP_091450858.1">
    <property type="nucleotide sequence ID" value="NZ_FMZZ01000006.1"/>
</dbReference>
<dbReference type="Pfam" id="PF01202">
    <property type="entry name" value="SKI"/>
    <property type="match status" value="1"/>
</dbReference>
<evidence type="ECO:0000256" key="8">
    <source>
        <dbReference type="ARBA" id="ARBA00023064"/>
    </source>
</evidence>
<keyword evidence="12" id="KW-1185">Reference proteome</keyword>
<dbReference type="SUPFAM" id="SSF52540">
    <property type="entry name" value="P-loop containing nucleoside triphosphate hydrolases"/>
    <property type="match status" value="1"/>
</dbReference>
<dbReference type="InterPro" id="IPR031322">
    <property type="entry name" value="Shikimate/glucono_kinase"/>
</dbReference>
<evidence type="ECO:0000256" key="7">
    <source>
        <dbReference type="ARBA" id="ARBA00022840"/>
    </source>
</evidence>
<dbReference type="InterPro" id="IPR027417">
    <property type="entry name" value="P-loop_NTPase"/>
</dbReference>
<evidence type="ECO:0000256" key="3">
    <source>
        <dbReference type="ARBA" id="ARBA00012054"/>
    </source>
</evidence>
<dbReference type="EC" id="2.7.1.12" evidence="3 10"/>
<evidence type="ECO:0000256" key="4">
    <source>
        <dbReference type="ARBA" id="ARBA00022679"/>
    </source>
</evidence>
<protein>
    <recommendedName>
        <fullName evidence="3 10">Gluconokinase</fullName>
        <ecNumber evidence="3 10">2.7.1.12</ecNumber>
    </recommendedName>
</protein>
<accession>A0A1G6R0I2</accession>
<dbReference type="GO" id="GO:0019521">
    <property type="term" value="P:D-gluconate metabolic process"/>
    <property type="evidence" value="ECO:0007669"/>
    <property type="project" value="UniProtKB-KW"/>
</dbReference>